<gene>
    <name evidence="6" type="primary">cheB_1</name>
    <name evidence="6" type="ORF">Ate02nite_43870</name>
</gene>
<dbReference type="GO" id="GO:0005737">
    <property type="term" value="C:cytoplasm"/>
    <property type="evidence" value="ECO:0007669"/>
    <property type="project" value="InterPro"/>
</dbReference>
<dbReference type="Proteomes" id="UP000623608">
    <property type="component" value="Unassembled WGS sequence"/>
</dbReference>
<dbReference type="GO" id="GO:0006935">
    <property type="term" value="P:chemotaxis"/>
    <property type="evidence" value="ECO:0007669"/>
    <property type="project" value="UniProtKB-UniRule"/>
</dbReference>
<keyword evidence="1 4" id="KW-0378">Hydrolase</keyword>
<dbReference type="SUPFAM" id="SSF52738">
    <property type="entry name" value="Methylesterase CheB, C-terminal domain"/>
    <property type="match status" value="1"/>
</dbReference>
<organism evidence="6 7">
    <name type="scientific">Paractinoplanes tereljensis</name>
    <dbReference type="NCBI Taxonomy" id="571912"/>
    <lineage>
        <taxon>Bacteria</taxon>
        <taxon>Bacillati</taxon>
        <taxon>Actinomycetota</taxon>
        <taxon>Actinomycetes</taxon>
        <taxon>Micromonosporales</taxon>
        <taxon>Micromonosporaceae</taxon>
        <taxon>Paractinoplanes</taxon>
    </lineage>
</organism>
<feature type="active site" evidence="4">
    <location>
        <position position="131"/>
    </location>
</feature>
<evidence type="ECO:0000259" key="5">
    <source>
        <dbReference type="PROSITE" id="PS50122"/>
    </source>
</evidence>
<dbReference type="InterPro" id="IPR000673">
    <property type="entry name" value="Sig_transdc_resp-reg_Me-estase"/>
</dbReference>
<sequence length="318" mass="33291">MAHRDVIVVGASAGGVEALRAMVGGLPADLPASVLIVLHVPRETPSALTRILDRAGPLPVRTAFDGEPLVPGRIYVAPPDRHMLVLGDRVRINSGPSENGHRPAIDPLFRSAARAAGTRVIAVVLSGNRDDGAVGAEAVAVAGGVVVVQEPGDALNDSMPRAVLNRLDPDHLVGAADLGALLVRLTAVTVPDQPAVLDHPLLDIDKIIDPPAVYGCPSCGGGLFELEIWPQPAYRCRIGHAWSPESLLEEQATTTEGALWTALRALEEKTALSRRLADRERAGSGGRFARMADDAEAGAGLIRDLLARIGGSTTEPEV</sequence>
<dbReference type="GO" id="GO:0000156">
    <property type="term" value="F:phosphorelay response regulator activity"/>
    <property type="evidence" value="ECO:0007669"/>
    <property type="project" value="InterPro"/>
</dbReference>
<evidence type="ECO:0000256" key="1">
    <source>
        <dbReference type="ARBA" id="ARBA00022801"/>
    </source>
</evidence>
<evidence type="ECO:0000256" key="4">
    <source>
        <dbReference type="PROSITE-ProRule" id="PRU00050"/>
    </source>
</evidence>
<dbReference type="PANTHER" id="PTHR42872:SF6">
    <property type="entry name" value="PROTEIN-GLUTAMATE METHYLESTERASE_PROTEIN-GLUTAMINE GLUTAMINASE"/>
    <property type="match status" value="1"/>
</dbReference>
<evidence type="ECO:0000256" key="2">
    <source>
        <dbReference type="ARBA" id="ARBA00039140"/>
    </source>
</evidence>
<evidence type="ECO:0000313" key="7">
    <source>
        <dbReference type="Proteomes" id="UP000623608"/>
    </source>
</evidence>
<dbReference type="Pfam" id="PF01339">
    <property type="entry name" value="CheB_methylest"/>
    <property type="match status" value="1"/>
</dbReference>
<comment type="catalytic activity">
    <reaction evidence="3">
        <text>[protein]-L-glutamate 5-O-methyl ester + H2O = L-glutamyl-[protein] + methanol + H(+)</text>
        <dbReference type="Rhea" id="RHEA:23236"/>
        <dbReference type="Rhea" id="RHEA-COMP:10208"/>
        <dbReference type="Rhea" id="RHEA-COMP:10311"/>
        <dbReference type="ChEBI" id="CHEBI:15377"/>
        <dbReference type="ChEBI" id="CHEBI:15378"/>
        <dbReference type="ChEBI" id="CHEBI:17790"/>
        <dbReference type="ChEBI" id="CHEBI:29973"/>
        <dbReference type="ChEBI" id="CHEBI:82795"/>
        <dbReference type="EC" id="3.1.1.61"/>
    </reaction>
</comment>
<dbReference type="RefSeq" id="WP_203808451.1">
    <property type="nucleotide sequence ID" value="NZ_BOMY01000031.1"/>
</dbReference>
<dbReference type="PROSITE" id="PS50122">
    <property type="entry name" value="CHEB"/>
    <property type="match status" value="1"/>
</dbReference>
<dbReference type="GO" id="GO:0008984">
    <property type="term" value="F:protein-glutamate methylesterase activity"/>
    <property type="evidence" value="ECO:0007669"/>
    <property type="project" value="UniProtKB-EC"/>
</dbReference>
<evidence type="ECO:0000313" key="6">
    <source>
        <dbReference type="EMBL" id="GIF21657.1"/>
    </source>
</evidence>
<keyword evidence="7" id="KW-1185">Reference proteome</keyword>
<dbReference type="InterPro" id="IPR011247">
    <property type="entry name" value="Chemotax_prot-Glu_Me-esterase"/>
</dbReference>
<name>A0A919NQ88_9ACTN</name>
<dbReference type="EMBL" id="BOMY01000031">
    <property type="protein sequence ID" value="GIF21657.1"/>
    <property type="molecule type" value="Genomic_DNA"/>
</dbReference>
<feature type="domain" description="CheB-type methylesterase" evidence="5">
    <location>
        <begin position="1"/>
        <end position="189"/>
    </location>
</feature>
<feature type="active site" evidence="4">
    <location>
        <position position="12"/>
    </location>
</feature>
<dbReference type="EC" id="3.1.1.61" evidence="2"/>
<accession>A0A919NQ88</accession>
<proteinExistence type="predicted"/>
<dbReference type="PANTHER" id="PTHR42872">
    <property type="entry name" value="PROTEIN-GLUTAMATE METHYLESTERASE/PROTEIN-GLUTAMINE GLUTAMINASE"/>
    <property type="match status" value="1"/>
</dbReference>
<comment type="caution">
    <text evidence="6">The sequence shown here is derived from an EMBL/GenBank/DDBJ whole genome shotgun (WGS) entry which is preliminary data.</text>
</comment>
<dbReference type="Gene3D" id="3.40.50.180">
    <property type="entry name" value="Methylesterase CheB, C-terminal domain"/>
    <property type="match status" value="1"/>
</dbReference>
<dbReference type="PIRSF" id="PIRSF036461">
    <property type="entry name" value="Chmtx_methlestr"/>
    <property type="match status" value="1"/>
</dbReference>
<dbReference type="AlphaFoldDB" id="A0A919NQ88"/>
<evidence type="ECO:0000256" key="3">
    <source>
        <dbReference type="ARBA" id="ARBA00048267"/>
    </source>
</evidence>
<reference evidence="6" key="1">
    <citation type="submission" date="2021-01" db="EMBL/GenBank/DDBJ databases">
        <title>Whole genome shotgun sequence of Actinoplanes tereljensis NBRC 105297.</title>
        <authorList>
            <person name="Komaki H."/>
            <person name="Tamura T."/>
        </authorList>
    </citation>
    <scope>NUCLEOTIDE SEQUENCE</scope>
    <source>
        <strain evidence="6">NBRC 105297</strain>
    </source>
</reference>
<feature type="active site" evidence="4">
    <location>
        <position position="39"/>
    </location>
</feature>
<dbReference type="CDD" id="cd16433">
    <property type="entry name" value="CheB"/>
    <property type="match status" value="1"/>
</dbReference>
<keyword evidence="4" id="KW-0145">Chemotaxis</keyword>
<protein>
    <recommendedName>
        <fullName evidence="2">protein-glutamate methylesterase</fullName>
        <ecNumber evidence="2">3.1.1.61</ecNumber>
    </recommendedName>
</protein>
<dbReference type="InterPro" id="IPR035909">
    <property type="entry name" value="CheB_C"/>
</dbReference>